<dbReference type="PANTHER" id="PTHR44167:SF23">
    <property type="entry name" value="CDC7 KINASE, ISOFORM A-RELATED"/>
    <property type="match status" value="1"/>
</dbReference>
<evidence type="ECO:0000256" key="7">
    <source>
        <dbReference type="SAM" id="MobiDB-lite"/>
    </source>
</evidence>
<dbReference type="EMBL" id="JAAECE010000005">
    <property type="protein sequence ID" value="KAF1801282.1"/>
    <property type="molecule type" value="Genomic_DNA"/>
</dbReference>
<dbReference type="PANTHER" id="PTHR44167">
    <property type="entry name" value="OVARIAN-SPECIFIC SERINE/THREONINE-PROTEIN KINASE LOK-RELATED"/>
    <property type="match status" value="1"/>
</dbReference>
<dbReference type="InterPro" id="IPR000719">
    <property type="entry name" value="Prot_kinase_dom"/>
</dbReference>
<feature type="domain" description="Protein kinase" evidence="8">
    <location>
        <begin position="56"/>
        <end position="404"/>
    </location>
</feature>
<keyword evidence="5 9" id="KW-0418">Kinase</keyword>
<evidence type="ECO:0000259" key="8">
    <source>
        <dbReference type="PROSITE" id="PS50011"/>
    </source>
</evidence>
<evidence type="ECO:0000313" key="10">
    <source>
        <dbReference type="Proteomes" id="UP000469890"/>
    </source>
</evidence>
<feature type="compositionally biased region" description="Basic and acidic residues" evidence="7">
    <location>
        <begin position="14"/>
        <end position="27"/>
    </location>
</feature>
<keyword evidence="6" id="KW-0067">ATP-binding</keyword>
<proteinExistence type="predicted"/>
<evidence type="ECO:0000256" key="6">
    <source>
        <dbReference type="ARBA" id="ARBA00022840"/>
    </source>
</evidence>
<dbReference type="GO" id="GO:0044773">
    <property type="term" value="P:mitotic DNA damage checkpoint signaling"/>
    <property type="evidence" value="ECO:0007669"/>
    <property type="project" value="TreeGrafter"/>
</dbReference>
<comment type="caution">
    <text evidence="9">The sequence shown here is derived from an EMBL/GenBank/DDBJ whole genome shotgun (WGS) entry which is preliminary data.</text>
</comment>
<evidence type="ECO:0000256" key="3">
    <source>
        <dbReference type="ARBA" id="ARBA00022679"/>
    </source>
</evidence>
<dbReference type="GO" id="GO:0005634">
    <property type="term" value="C:nucleus"/>
    <property type="evidence" value="ECO:0007669"/>
    <property type="project" value="TreeGrafter"/>
</dbReference>
<keyword evidence="2" id="KW-0723">Serine/threonine-protein kinase</keyword>
<evidence type="ECO:0000256" key="5">
    <source>
        <dbReference type="ARBA" id="ARBA00022777"/>
    </source>
</evidence>
<dbReference type="PROSITE" id="PS00108">
    <property type="entry name" value="PROTEIN_KINASE_ST"/>
    <property type="match status" value="1"/>
</dbReference>
<dbReference type="Gene3D" id="1.10.510.10">
    <property type="entry name" value="Transferase(Phosphotransferase) domain 1"/>
    <property type="match status" value="1"/>
</dbReference>
<dbReference type="InterPro" id="IPR011009">
    <property type="entry name" value="Kinase-like_dom_sf"/>
</dbReference>
<feature type="region of interest" description="Disordered" evidence="7">
    <location>
        <begin position="1"/>
        <end position="30"/>
    </location>
</feature>
<dbReference type="InterPro" id="IPR008271">
    <property type="entry name" value="Ser/Thr_kinase_AS"/>
</dbReference>
<evidence type="ECO:0000313" key="9">
    <source>
        <dbReference type="EMBL" id="KAF1801282.1"/>
    </source>
</evidence>
<dbReference type="CDD" id="cd14019">
    <property type="entry name" value="STKc_Cdc7"/>
    <property type="match status" value="1"/>
</dbReference>
<dbReference type="Proteomes" id="UP000469890">
    <property type="component" value="Unassembled WGS sequence"/>
</dbReference>
<dbReference type="Pfam" id="PF00069">
    <property type="entry name" value="Pkinase"/>
    <property type="match status" value="1"/>
</dbReference>
<evidence type="ECO:0000256" key="2">
    <source>
        <dbReference type="ARBA" id="ARBA00022527"/>
    </source>
</evidence>
<gene>
    <name evidence="9" type="ORF">FB192DRAFT_1284146</name>
</gene>
<dbReference type="AlphaFoldDB" id="A0A8H4BFE6"/>
<keyword evidence="4" id="KW-0547">Nucleotide-binding</keyword>
<evidence type="ECO:0000256" key="1">
    <source>
        <dbReference type="ARBA" id="ARBA00012513"/>
    </source>
</evidence>
<dbReference type="EC" id="2.7.11.1" evidence="1"/>
<dbReference type="SMART" id="SM00220">
    <property type="entry name" value="S_TKc"/>
    <property type="match status" value="1"/>
</dbReference>
<accession>A0A8H4BFE6</accession>
<evidence type="ECO:0000256" key="4">
    <source>
        <dbReference type="ARBA" id="ARBA00022741"/>
    </source>
</evidence>
<dbReference type="GO" id="GO:0005524">
    <property type="term" value="F:ATP binding"/>
    <property type="evidence" value="ECO:0007669"/>
    <property type="project" value="UniProtKB-KW"/>
</dbReference>
<keyword evidence="3" id="KW-0808">Transferase</keyword>
<feature type="compositionally biased region" description="Polar residues" evidence="7">
    <location>
        <begin position="1"/>
        <end position="11"/>
    </location>
</feature>
<reference evidence="9 10" key="1">
    <citation type="submission" date="2019-09" db="EMBL/GenBank/DDBJ databases">
        <authorList>
            <consortium name="DOE Joint Genome Institute"/>
            <person name="Mondo S.J."/>
            <person name="Navarro-Mendoza M.I."/>
            <person name="Perez-Arques C."/>
            <person name="Panchal S."/>
            <person name="Nicolas F.E."/>
            <person name="Ganguly P."/>
            <person name="Pangilinan J."/>
            <person name="Grigoriev I."/>
            <person name="Heitman J."/>
            <person name="Sanya K."/>
            <person name="Garre V."/>
        </authorList>
    </citation>
    <scope>NUCLEOTIDE SEQUENCE [LARGE SCALE GENOMIC DNA]</scope>
    <source>
        <strain evidence="9 10">MU402</strain>
    </source>
</reference>
<dbReference type="Gene3D" id="3.30.200.20">
    <property type="entry name" value="Phosphorylase Kinase, domain 1"/>
    <property type="match status" value="1"/>
</dbReference>
<organism evidence="9 10">
    <name type="scientific">Mucor circinelloides f. lusitanicus</name>
    <name type="common">Mucor racemosus var. lusitanicus</name>
    <dbReference type="NCBI Taxonomy" id="29924"/>
    <lineage>
        <taxon>Eukaryota</taxon>
        <taxon>Fungi</taxon>
        <taxon>Fungi incertae sedis</taxon>
        <taxon>Mucoromycota</taxon>
        <taxon>Mucoromycotina</taxon>
        <taxon>Mucoromycetes</taxon>
        <taxon>Mucorales</taxon>
        <taxon>Mucorineae</taxon>
        <taxon>Mucoraceae</taxon>
        <taxon>Mucor</taxon>
    </lineage>
</organism>
<name>A0A8H4BFE6_MUCCL</name>
<dbReference type="GO" id="GO:0004674">
    <property type="term" value="F:protein serine/threonine kinase activity"/>
    <property type="evidence" value="ECO:0007669"/>
    <property type="project" value="UniProtKB-KW"/>
</dbReference>
<dbReference type="SUPFAM" id="SSF56112">
    <property type="entry name" value="Protein kinase-like (PK-like)"/>
    <property type="match status" value="1"/>
</dbReference>
<sequence>MEAPQEQQQQRVEPINKAEKSEKELQQEKLQAYRKKKSDAEIQQILQEFPQIAQYYQLIERAGSGTFSRVYKAKDLLVDEYMPSAQAKKVADALGHQQDDADAHYVAIKLIFDISTPERVANEIRCLSMLADSPGVTPLITAFRHEGLTFVVLPYIQFDHFDDFYRDMTADDVRSYVSELLIGLKSLHEKGYMHRDVKPGNFLYNVKSKAGYLADFGLAKTSSLKTVKPPGTTSSPKVKNTQYTQKGDEIGYYAYDSRSSIQADRSGTKGFRAPEVMLRYRYQTSAIDMWAVGVILLTILSGQYPIFEPEDDANGIIELAHVFGMKQLNAFTEYYGRIIHTNIPTIPEDPIDLDAFCRDINKKGAIKTWDPQDYTHAVDLMKQCLQLIHSNRPTAADALKHPFFQVHEKEK</sequence>
<protein>
    <recommendedName>
        <fullName evidence="1">non-specific serine/threonine protein kinase</fullName>
        <ecNumber evidence="1">2.7.11.1</ecNumber>
    </recommendedName>
</protein>
<dbReference type="PROSITE" id="PS50011">
    <property type="entry name" value="PROTEIN_KINASE_DOM"/>
    <property type="match status" value="1"/>
</dbReference>